<dbReference type="InterPro" id="IPR003660">
    <property type="entry name" value="HAMP_dom"/>
</dbReference>
<dbReference type="PRINTS" id="PR00344">
    <property type="entry name" value="BCTRLSENSOR"/>
</dbReference>
<dbReference type="SUPFAM" id="SSF47384">
    <property type="entry name" value="Homodimeric domain of signal transducing histidine kinase"/>
    <property type="match status" value="1"/>
</dbReference>
<dbReference type="RefSeq" id="WP_265673930.1">
    <property type="nucleotide sequence ID" value="NZ_JAKRRY010000005.1"/>
</dbReference>
<evidence type="ECO:0000256" key="5">
    <source>
        <dbReference type="ARBA" id="ARBA00022553"/>
    </source>
</evidence>
<evidence type="ECO:0000259" key="12">
    <source>
        <dbReference type="PROSITE" id="PS50885"/>
    </source>
</evidence>
<gene>
    <name evidence="13" type="ORF">MD535_05735</name>
</gene>
<keyword evidence="14" id="KW-1185">Reference proteome</keyword>
<proteinExistence type="predicted"/>
<comment type="catalytic activity">
    <reaction evidence="1">
        <text>ATP + protein L-histidine = ADP + protein N-phospho-L-histidine.</text>
        <dbReference type="EC" id="2.7.13.3"/>
    </reaction>
</comment>
<keyword evidence="6" id="KW-0808">Transferase</keyword>
<feature type="transmembrane region" description="Helical" evidence="10">
    <location>
        <begin position="12"/>
        <end position="32"/>
    </location>
</feature>
<feature type="domain" description="HAMP" evidence="12">
    <location>
        <begin position="175"/>
        <end position="227"/>
    </location>
</feature>
<dbReference type="Proteomes" id="UP001155587">
    <property type="component" value="Unassembled WGS sequence"/>
</dbReference>
<evidence type="ECO:0000256" key="7">
    <source>
        <dbReference type="ARBA" id="ARBA00022741"/>
    </source>
</evidence>
<evidence type="ECO:0000256" key="2">
    <source>
        <dbReference type="ARBA" id="ARBA00004651"/>
    </source>
</evidence>
<comment type="caution">
    <text evidence="13">The sequence shown here is derived from an EMBL/GenBank/DDBJ whole genome shotgun (WGS) entry which is preliminary data.</text>
</comment>
<dbReference type="GO" id="GO:0000155">
    <property type="term" value="F:phosphorelay sensor kinase activity"/>
    <property type="evidence" value="ECO:0007669"/>
    <property type="project" value="InterPro"/>
</dbReference>
<evidence type="ECO:0000256" key="10">
    <source>
        <dbReference type="SAM" id="Phobius"/>
    </source>
</evidence>
<evidence type="ECO:0000259" key="11">
    <source>
        <dbReference type="PROSITE" id="PS50109"/>
    </source>
</evidence>
<dbReference type="Gene3D" id="3.30.565.10">
    <property type="entry name" value="Histidine kinase-like ATPase, C-terminal domain"/>
    <property type="match status" value="1"/>
</dbReference>
<reference evidence="13" key="1">
    <citation type="submission" date="2022-02" db="EMBL/GenBank/DDBJ databases">
        <title>Vibrio sp. nov, a new bacterium isolated from seawater.</title>
        <authorList>
            <person name="Yuan Y."/>
        </authorList>
    </citation>
    <scope>NUCLEOTIDE SEQUENCE</scope>
    <source>
        <strain evidence="13">ZSDZ65</strain>
    </source>
</reference>
<dbReference type="InterPro" id="IPR036890">
    <property type="entry name" value="HATPase_C_sf"/>
</dbReference>
<dbReference type="Gene3D" id="1.10.287.130">
    <property type="match status" value="1"/>
</dbReference>
<dbReference type="CDD" id="cd00082">
    <property type="entry name" value="HisKA"/>
    <property type="match status" value="1"/>
</dbReference>
<dbReference type="InterPro" id="IPR004358">
    <property type="entry name" value="Sig_transdc_His_kin-like_C"/>
</dbReference>
<keyword evidence="8 13" id="KW-0418">Kinase</keyword>
<dbReference type="Pfam" id="PF02518">
    <property type="entry name" value="HATPase_c"/>
    <property type="match status" value="1"/>
</dbReference>
<keyword evidence="10" id="KW-1133">Transmembrane helix</keyword>
<dbReference type="AlphaFoldDB" id="A0A9X3HVS3"/>
<evidence type="ECO:0000313" key="14">
    <source>
        <dbReference type="Proteomes" id="UP001155587"/>
    </source>
</evidence>
<evidence type="ECO:0000313" key="13">
    <source>
        <dbReference type="EMBL" id="MCW8345518.1"/>
    </source>
</evidence>
<dbReference type="EC" id="2.7.13.3" evidence="3"/>
<evidence type="ECO:0000256" key="9">
    <source>
        <dbReference type="ARBA" id="ARBA00022840"/>
    </source>
</evidence>
<dbReference type="InterPro" id="IPR003661">
    <property type="entry name" value="HisK_dim/P_dom"/>
</dbReference>
<comment type="subcellular location">
    <subcellularLocation>
        <location evidence="2">Cell membrane</location>
        <topology evidence="2">Multi-pass membrane protein</topology>
    </subcellularLocation>
</comment>
<dbReference type="InterPro" id="IPR003594">
    <property type="entry name" value="HATPase_dom"/>
</dbReference>
<dbReference type="PANTHER" id="PTHR44936:SF10">
    <property type="entry name" value="SENSOR PROTEIN RSTB"/>
    <property type="match status" value="1"/>
</dbReference>
<evidence type="ECO:0000256" key="8">
    <source>
        <dbReference type="ARBA" id="ARBA00022777"/>
    </source>
</evidence>
<feature type="domain" description="Histidine kinase" evidence="11">
    <location>
        <begin position="235"/>
        <end position="448"/>
    </location>
</feature>
<dbReference type="Pfam" id="PF00512">
    <property type="entry name" value="HisKA"/>
    <property type="match status" value="1"/>
</dbReference>
<keyword evidence="5" id="KW-0597">Phosphoprotein</keyword>
<dbReference type="SMART" id="SM00388">
    <property type="entry name" value="HisKA"/>
    <property type="match status" value="1"/>
</dbReference>
<sequence length="448" mass="50724">MTVFTRPKSMFFCLYLESLVGLVVTFLVFLHLTADYVRASDAETFVDSGIRHVKNYVNSQFERDGLYGRLNRVGALTLYDYKLRIVDKYNVGQDRCEACQLFTTTHGIKVFVDGDNLFYAAFPIPKSARYLLYRELEDPFASTTAWYKNRDNHVVALMFLTMAFALAGLLYLPIRRVNKRINKLLRAQASFGQGNLSTRSEAFHISPVKEFAESFNEMASDIELRVKESMVFAQAIPHEIRTPISRIQMASDLLRREDTKDRERLFNDIDDYIQDISSLTTDILQLSRLGNGRCSASNANPERFSLSEFCKDRIKMVVGEDEVRLVIDSEGSSEEYIAVQCFAKLVLDNLLKNAVRYGCGEVELAIRSFDACWTIDIEDNGPGIPLDKRDEIFLAFSRIDTHRNVSQGGFGLGLAIANQAAKNLGWSVSVDDSYLGGARFTIVIPRTK</sequence>
<dbReference type="EMBL" id="JAKRRY010000005">
    <property type="protein sequence ID" value="MCW8345518.1"/>
    <property type="molecule type" value="Genomic_DNA"/>
</dbReference>
<dbReference type="Gene3D" id="6.10.340.10">
    <property type="match status" value="1"/>
</dbReference>
<organism evidence="13 14">
    <name type="scientific">Vibrio qingdaonensis</name>
    <dbReference type="NCBI Taxonomy" id="2829491"/>
    <lineage>
        <taxon>Bacteria</taxon>
        <taxon>Pseudomonadati</taxon>
        <taxon>Pseudomonadota</taxon>
        <taxon>Gammaproteobacteria</taxon>
        <taxon>Vibrionales</taxon>
        <taxon>Vibrionaceae</taxon>
        <taxon>Vibrio</taxon>
    </lineage>
</organism>
<dbReference type="InterPro" id="IPR005467">
    <property type="entry name" value="His_kinase_dom"/>
</dbReference>
<dbReference type="SUPFAM" id="SSF55874">
    <property type="entry name" value="ATPase domain of HSP90 chaperone/DNA topoisomerase II/histidine kinase"/>
    <property type="match status" value="1"/>
</dbReference>
<dbReference type="SMART" id="SM00387">
    <property type="entry name" value="HATPase_c"/>
    <property type="match status" value="1"/>
</dbReference>
<dbReference type="GO" id="GO:0005886">
    <property type="term" value="C:plasma membrane"/>
    <property type="evidence" value="ECO:0007669"/>
    <property type="project" value="UniProtKB-SubCell"/>
</dbReference>
<dbReference type="InterPro" id="IPR050980">
    <property type="entry name" value="2C_sensor_his_kinase"/>
</dbReference>
<name>A0A9X3HVS3_9VIBR</name>
<dbReference type="PANTHER" id="PTHR44936">
    <property type="entry name" value="SENSOR PROTEIN CREC"/>
    <property type="match status" value="1"/>
</dbReference>
<accession>A0A9X3HVS3</accession>
<dbReference type="PROSITE" id="PS50109">
    <property type="entry name" value="HIS_KIN"/>
    <property type="match status" value="1"/>
</dbReference>
<keyword evidence="10" id="KW-0812">Transmembrane</keyword>
<evidence type="ECO:0000256" key="1">
    <source>
        <dbReference type="ARBA" id="ARBA00000085"/>
    </source>
</evidence>
<dbReference type="GO" id="GO:0005524">
    <property type="term" value="F:ATP binding"/>
    <property type="evidence" value="ECO:0007669"/>
    <property type="project" value="UniProtKB-KW"/>
</dbReference>
<feature type="transmembrane region" description="Helical" evidence="10">
    <location>
        <begin position="154"/>
        <end position="174"/>
    </location>
</feature>
<protein>
    <recommendedName>
        <fullName evidence="3">histidine kinase</fullName>
        <ecNumber evidence="3">2.7.13.3</ecNumber>
    </recommendedName>
</protein>
<dbReference type="InterPro" id="IPR036097">
    <property type="entry name" value="HisK_dim/P_sf"/>
</dbReference>
<keyword evidence="9" id="KW-0067">ATP-binding</keyword>
<keyword evidence="4" id="KW-1003">Cell membrane</keyword>
<evidence type="ECO:0000256" key="6">
    <source>
        <dbReference type="ARBA" id="ARBA00022679"/>
    </source>
</evidence>
<keyword evidence="7" id="KW-0547">Nucleotide-binding</keyword>
<evidence type="ECO:0000256" key="4">
    <source>
        <dbReference type="ARBA" id="ARBA00022475"/>
    </source>
</evidence>
<keyword evidence="10" id="KW-0472">Membrane</keyword>
<dbReference type="PROSITE" id="PS50885">
    <property type="entry name" value="HAMP"/>
    <property type="match status" value="1"/>
</dbReference>
<evidence type="ECO:0000256" key="3">
    <source>
        <dbReference type="ARBA" id="ARBA00012438"/>
    </source>
</evidence>